<protein>
    <submittedName>
        <fullName evidence="1">Uncharacterized protein</fullName>
    </submittedName>
</protein>
<accession>A0A9P8Q3V3</accession>
<sequence>MFRKNLGESLDDVEQHLVLVRRLVVSVNTVQILQDKLQNLGSLEVCVSAVLGDDWLTVEDLELVPKVTFNELEESVRDLNVIFQIVRTVMSCGDCCLEDLELGENQRDVFMELLRIERLEIVP</sequence>
<dbReference type="EMBL" id="JAEUBG010003099">
    <property type="protein sequence ID" value="KAH3683497.1"/>
    <property type="molecule type" value="Genomic_DNA"/>
</dbReference>
<evidence type="ECO:0000313" key="1">
    <source>
        <dbReference type="EMBL" id="KAH3683497.1"/>
    </source>
</evidence>
<dbReference type="Proteomes" id="UP000774326">
    <property type="component" value="Unassembled WGS sequence"/>
</dbReference>
<organism evidence="1 2">
    <name type="scientific">Wickerhamomyces pijperi</name>
    <name type="common">Yeast</name>
    <name type="synonym">Pichia pijperi</name>
    <dbReference type="NCBI Taxonomy" id="599730"/>
    <lineage>
        <taxon>Eukaryota</taxon>
        <taxon>Fungi</taxon>
        <taxon>Dikarya</taxon>
        <taxon>Ascomycota</taxon>
        <taxon>Saccharomycotina</taxon>
        <taxon>Saccharomycetes</taxon>
        <taxon>Phaffomycetales</taxon>
        <taxon>Wickerhamomycetaceae</taxon>
        <taxon>Wickerhamomyces</taxon>
    </lineage>
</organism>
<reference evidence="1" key="2">
    <citation type="submission" date="2021-01" db="EMBL/GenBank/DDBJ databases">
        <authorList>
            <person name="Schikora-Tamarit M.A."/>
        </authorList>
    </citation>
    <scope>NUCLEOTIDE SEQUENCE</scope>
    <source>
        <strain evidence="1">CBS2887</strain>
    </source>
</reference>
<reference evidence="1" key="1">
    <citation type="journal article" date="2021" name="Open Biol.">
        <title>Shared evolutionary footprints suggest mitochondrial oxidative damage underlies multiple complex I losses in fungi.</title>
        <authorList>
            <person name="Schikora-Tamarit M.A."/>
            <person name="Marcet-Houben M."/>
            <person name="Nosek J."/>
            <person name="Gabaldon T."/>
        </authorList>
    </citation>
    <scope>NUCLEOTIDE SEQUENCE</scope>
    <source>
        <strain evidence="1">CBS2887</strain>
    </source>
</reference>
<comment type="caution">
    <text evidence="1">The sequence shown here is derived from an EMBL/GenBank/DDBJ whole genome shotgun (WGS) entry which is preliminary data.</text>
</comment>
<evidence type="ECO:0000313" key="2">
    <source>
        <dbReference type="Proteomes" id="UP000774326"/>
    </source>
</evidence>
<dbReference type="AlphaFoldDB" id="A0A9P8Q3V3"/>
<keyword evidence="2" id="KW-1185">Reference proteome</keyword>
<proteinExistence type="predicted"/>
<name>A0A9P8Q3V3_WICPI</name>
<gene>
    <name evidence="1" type="ORF">WICPIJ_005530</name>
</gene>